<sequence>MLIDDLNRLILKGQGMQEKSIRRGEIYRWRKTYAIFPGCFLILKVMVQDGRRQPP</sequence>
<reference evidence="1 2" key="1">
    <citation type="submission" date="2016-03" db="EMBL/GenBank/DDBJ databases">
        <title>EvidentialGene: Evidence-directed Construction of Genes on Genomes.</title>
        <authorList>
            <person name="Gilbert D.G."/>
            <person name="Choi J.-H."/>
            <person name="Mockaitis K."/>
            <person name="Colbourne J."/>
            <person name="Pfrender M."/>
        </authorList>
    </citation>
    <scope>NUCLEOTIDE SEQUENCE [LARGE SCALE GENOMIC DNA]</scope>
    <source>
        <strain evidence="1 2">Xinb3</strain>
        <tissue evidence="1">Complete organism</tissue>
    </source>
</reference>
<dbReference type="EMBL" id="LRGB01001361">
    <property type="protein sequence ID" value="KZS12449.1"/>
    <property type="molecule type" value="Genomic_DNA"/>
</dbReference>
<comment type="caution">
    <text evidence="1">The sequence shown here is derived from an EMBL/GenBank/DDBJ whole genome shotgun (WGS) entry which is preliminary data.</text>
</comment>
<accession>A0A164VLT4</accession>
<protein>
    <submittedName>
        <fullName evidence="1">Uncharacterized protein</fullName>
    </submittedName>
</protein>
<name>A0A164VLT4_9CRUS</name>
<dbReference type="AlphaFoldDB" id="A0A164VLT4"/>
<gene>
    <name evidence="1" type="ORF">APZ42_022603</name>
</gene>
<evidence type="ECO:0000313" key="1">
    <source>
        <dbReference type="EMBL" id="KZS12449.1"/>
    </source>
</evidence>
<proteinExistence type="predicted"/>
<organism evidence="1 2">
    <name type="scientific">Daphnia magna</name>
    <dbReference type="NCBI Taxonomy" id="35525"/>
    <lineage>
        <taxon>Eukaryota</taxon>
        <taxon>Metazoa</taxon>
        <taxon>Ecdysozoa</taxon>
        <taxon>Arthropoda</taxon>
        <taxon>Crustacea</taxon>
        <taxon>Branchiopoda</taxon>
        <taxon>Diplostraca</taxon>
        <taxon>Cladocera</taxon>
        <taxon>Anomopoda</taxon>
        <taxon>Daphniidae</taxon>
        <taxon>Daphnia</taxon>
    </lineage>
</organism>
<evidence type="ECO:0000313" key="2">
    <source>
        <dbReference type="Proteomes" id="UP000076858"/>
    </source>
</evidence>
<dbReference type="Proteomes" id="UP000076858">
    <property type="component" value="Unassembled WGS sequence"/>
</dbReference>
<keyword evidence="2" id="KW-1185">Reference proteome</keyword>